<name>A0A8D0L6N4_SPHPU</name>
<protein>
    <submittedName>
        <fullName evidence="1">CLOCK interacting pacemaker</fullName>
    </submittedName>
</protein>
<dbReference type="Ensembl" id="ENSSPUT00000013488.1">
    <property type="protein sequence ID" value="ENSSPUP00000012650.1"/>
    <property type="gene ID" value="ENSSPUG00000009731.1"/>
</dbReference>
<dbReference type="GO" id="GO:0042754">
    <property type="term" value="P:negative regulation of circadian rhythm"/>
    <property type="evidence" value="ECO:0007669"/>
    <property type="project" value="Ensembl"/>
</dbReference>
<dbReference type="AlphaFoldDB" id="A0A8D0L6N4"/>
<organism evidence="1 2">
    <name type="scientific">Sphenodon punctatus</name>
    <name type="common">Tuatara</name>
    <name type="synonym">Hatteria punctata</name>
    <dbReference type="NCBI Taxonomy" id="8508"/>
    <lineage>
        <taxon>Eukaryota</taxon>
        <taxon>Metazoa</taxon>
        <taxon>Chordata</taxon>
        <taxon>Craniata</taxon>
        <taxon>Vertebrata</taxon>
        <taxon>Euteleostomi</taxon>
        <taxon>Lepidosauria</taxon>
        <taxon>Sphenodontia</taxon>
        <taxon>Sphenodontidae</taxon>
        <taxon>Sphenodon</taxon>
    </lineage>
</organism>
<keyword evidence="2" id="KW-1185">Reference proteome</keyword>
<evidence type="ECO:0000313" key="1">
    <source>
        <dbReference type="Ensembl" id="ENSSPUP00000012650.1"/>
    </source>
</evidence>
<dbReference type="GO" id="GO:0045892">
    <property type="term" value="P:negative regulation of DNA-templated transcription"/>
    <property type="evidence" value="ECO:0007669"/>
    <property type="project" value="Ensembl"/>
</dbReference>
<dbReference type="GO" id="GO:0005829">
    <property type="term" value="C:cytosol"/>
    <property type="evidence" value="ECO:0007669"/>
    <property type="project" value="Ensembl"/>
</dbReference>
<dbReference type="GO" id="GO:0005654">
    <property type="term" value="C:nucleoplasm"/>
    <property type="evidence" value="ECO:0007669"/>
    <property type="project" value="Ensembl"/>
</dbReference>
<dbReference type="GeneTree" id="ENSGT00510000048522"/>
<reference evidence="1" key="1">
    <citation type="submission" date="2025-08" db="UniProtKB">
        <authorList>
            <consortium name="Ensembl"/>
        </authorList>
    </citation>
    <scope>IDENTIFICATION</scope>
</reference>
<dbReference type="PANTHER" id="PTHR34648:SF1">
    <property type="entry name" value="CLOCK-INTERACTING PACEMAKER"/>
    <property type="match status" value="1"/>
</dbReference>
<dbReference type="Pfam" id="PF15800">
    <property type="entry name" value="CiPC"/>
    <property type="match status" value="3"/>
</dbReference>
<dbReference type="OMA" id="WVELEAF"/>
<sequence length="326" mass="36396">MERYPSRENPRRLLAKLGKMMEMKRLTHHFGIAAADFDKDYEFSDGNSECLSSAEQTTSEDMLNTLCSNMEEGPWESPMATSNYFPGFSPVVVMKNVLVKQPFQLSHSYLVLLHPSVPLPITHHLAGEKKSDPANYLPILNSYTKSAPQDEAHGQKWFRTEMLKEPTQPSLPTLTTGENMLAINGFQHVPINNEKSPGVTPISPTGLLQTLNYISHGTDNPAQFMVQSATCTPASAAEEFSASKNKHFQDTLVVLHRSGLLEVTLKTKEMILQNQMTQTELDQLKQQTQLFMRAIKNNAPLAWVELEAFLMGSDKSDTSLQSSPVI</sequence>
<dbReference type="Proteomes" id="UP000694392">
    <property type="component" value="Unplaced"/>
</dbReference>
<evidence type="ECO:0000313" key="2">
    <source>
        <dbReference type="Proteomes" id="UP000694392"/>
    </source>
</evidence>
<dbReference type="PANTHER" id="PTHR34648">
    <property type="entry name" value="CLOCK-INTERACTING PACEMAKER"/>
    <property type="match status" value="1"/>
</dbReference>
<reference evidence="1" key="2">
    <citation type="submission" date="2025-09" db="UniProtKB">
        <authorList>
            <consortium name="Ensembl"/>
        </authorList>
    </citation>
    <scope>IDENTIFICATION</scope>
</reference>
<proteinExistence type="predicted"/>
<dbReference type="InterPro" id="IPR031602">
    <property type="entry name" value="CIPC"/>
</dbReference>
<dbReference type="GO" id="GO:0005730">
    <property type="term" value="C:nucleolus"/>
    <property type="evidence" value="ECO:0007669"/>
    <property type="project" value="Ensembl"/>
</dbReference>
<gene>
    <name evidence="1" type="primary">CIPC</name>
</gene>
<accession>A0A8D0L6N4</accession>